<dbReference type="SUPFAM" id="SSF55826">
    <property type="entry name" value="YbaK/ProRS associated domain"/>
    <property type="match status" value="1"/>
</dbReference>
<name>A0ABX9A535_9SPHN</name>
<evidence type="ECO:0000259" key="2">
    <source>
        <dbReference type="Pfam" id="PF04073"/>
    </source>
</evidence>
<dbReference type="Gene3D" id="3.90.960.10">
    <property type="entry name" value="YbaK/aminoacyl-tRNA synthetase-associated domain"/>
    <property type="match status" value="1"/>
</dbReference>
<comment type="similarity">
    <text evidence="1">Belongs to the PRORSD1 family.</text>
</comment>
<evidence type="ECO:0000313" key="3">
    <source>
        <dbReference type="EMBL" id="QZD96396.1"/>
    </source>
</evidence>
<keyword evidence="4" id="KW-1185">Reference proteome</keyword>
<protein>
    <submittedName>
        <fullName evidence="3">Prolyl-tRNA synthetase associated domain-containing protein</fullName>
    </submittedName>
</protein>
<organism evidence="3 4">
    <name type="scientific">Qipengyuania gelatinilytica</name>
    <dbReference type="NCBI Taxonomy" id="2867231"/>
    <lineage>
        <taxon>Bacteria</taxon>
        <taxon>Pseudomonadati</taxon>
        <taxon>Pseudomonadota</taxon>
        <taxon>Alphaproteobacteria</taxon>
        <taxon>Sphingomonadales</taxon>
        <taxon>Erythrobacteraceae</taxon>
        <taxon>Qipengyuania</taxon>
    </lineage>
</organism>
<dbReference type="PANTHER" id="PTHR31423">
    <property type="entry name" value="YBAK DOMAIN-CONTAINING PROTEIN"/>
    <property type="match status" value="1"/>
</dbReference>
<dbReference type="PANTHER" id="PTHR31423:SF3">
    <property type="entry name" value="PROLYL-TRNA SYNTHETASE ASSOCIATED DOMAIN-CONTAINING PROTEIN 1-RELATED"/>
    <property type="match status" value="1"/>
</dbReference>
<sequence length="169" mass="18049">MAHRGEAGLRADLEALAIPFEHHEHQAVFTVEESRDIKASIPGEHTKNLFLKDAGGAFWLVTVPAEMRVDLKSLPQAIGCKRVSFGKPDDMERLLGLTPGSVTPLGAINAGAGSITVVLDRSLAEADRINVHPLRNTATIGLSGADTLQLLEHWGHAPMIADIPAQDPA</sequence>
<dbReference type="Pfam" id="PF04073">
    <property type="entry name" value="tRNA_edit"/>
    <property type="match status" value="1"/>
</dbReference>
<accession>A0ABX9A535</accession>
<evidence type="ECO:0000313" key="4">
    <source>
        <dbReference type="Proteomes" id="UP000824321"/>
    </source>
</evidence>
<dbReference type="InterPro" id="IPR036754">
    <property type="entry name" value="YbaK/aa-tRNA-synt-asso_dom_sf"/>
</dbReference>
<dbReference type="InterPro" id="IPR040285">
    <property type="entry name" value="ProX/PRXD1"/>
</dbReference>
<reference evidence="3 4" key="1">
    <citation type="submission" date="2021-08" db="EMBL/GenBank/DDBJ databases">
        <title>Comparative Genomics Analysis of the Genus Qipengyuania Reveals Extensive Genetic Diversity and Metabolic Versatility, Including the Description of Fifteen Novel Species.</title>
        <authorList>
            <person name="Liu Y."/>
        </authorList>
    </citation>
    <scope>NUCLEOTIDE SEQUENCE [LARGE SCALE GENOMIC DNA]</scope>
    <source>
        <strain evidence="3 4">1NDH1</strain>
    </source>
</reference>
<dbReference type="EMBL" id="CP081294">
    <property type="protein sequence ID" value="QZD96396.1"/>
    <property type="molecule type" value="Genomic_DNA"/>
</dbReference>
<gene>
    <name evidence="3" type="ORF">K3136_06880</name>
</gene>
<feature type="domain" description="YbaK/aminoacyl-tRNA synthetase-associated" evidence="2">
    <location>
        <begin position="25"/>
        <end position="148"/>
    </location>
</feature>
<dbReference type="CDD" id="cd04335">
    <property type="entry name" value="PrdX_deacylase"/>
    <property type="match status" value="1"/>
</dbReference>
<proteinExistence type="inferred from homology"/>
<dbReference type="InterPro" id="IPR007214">
    <property type="entry name" value="YbaK/aa-tRNA-synth-assoc-dom"/>
</dbReference>
<dbReference type="Proteomes" id="UP000824321">
    <property type="component" value="Chromosome"/>
</dbReference>
<evidence type="ECO:0000256" key="1">
    <source>
        <dbReference type="ARBA" id="ARBA00010201"/>
    </source>
</evidence>